<keyword evidence="2 7" id="KW-0820">tRNA-binding</keyword>
<feature type="domain" description="ABC transporter" evidence="9">
    <location>
        <begin position="324"/>
        <end position="541"/>
    </location>
</feature>
<comment type="similarity">
    <text evidence="1 7">Belongs to the ABC transporter superfamily. ABCF family. Translational throttle EttA subfamily.</text>
</comment>
<keyword evidence="6 7" id="KW-0810">Translation regulation</keyword>
<comment type="catalytic activity">
    <reaction evidence="7">
        <text>ATP + H2O = ADP + phosphate + H(+)</text>
        <dbReference type="Rhea" id="RHEA:13065"/>
        <dbReference type="ChEBI" id="CHEBI:15377"/>
        <dbReference type="ChEBI" id="CHEBI:15378"/>
        <dbReference type="ChEBI" id="CHEBI:30616"/>
        <dbReference type="ChEBI" id="CHEBI:43474"/>
        <dbReference type="ChEBI" id="CHEBI:456216"/>
    </reaction>
</comment>
<evidence type="ECO:0000256" key="4">
    <source>
        <dbReference type="ARBA" id="ARBA00022741"/>
    </source>
</evidence>
<keyword evidence="7" id="KW-0694">RNA-binding</keyword>
<keyword evidence="11" id="KW-1185">Reference proteome</keyword>
<feature type="region of interest" description="Arm" evidence="7">
    <location>
        <begin position="94"/>
        <end position="138"/>
    </location>
</feature>
<gene>
    <name evidence="7" type="primary">ettA</name>
    <name evidence="10" type="ORF">GCM10008096_06250</name>
</gene>
<dbReference type="EMBL" id="BMXK01000002">
    <property type="protein sequence ID" value="GHD01763.1"/>
    <property type="molecule type" value="Genomic_DNA"/>
</dbReference>
<dbReference type="SMART" id="SM00382">
    <property type="entry name" value="AAA"/>
    <property type="match status" value="2"/>
</dbReference>
<evidence type="ECO:0000256" key="5">
    <source>
        <dbReference type="ARBA" id="ARBA00022840"/>
    </source>
</evidence>
<dbReference type="Pfam" id="PF12848">
    <property type="entry name" value="ABC_tran_Xtn"/>
    <property type="match status" value="1"/>
</dbReference>
<dbReference type="PANTHER" id="PTHR43858:SF1">
    <property type="entry name" value="ABC TRANSPORTER-RELATED PROTEIN"/>
    <property type="match status" value="1"/>
</dbReference>
<dbReference type="CDD" id="cd03221">
    <property type="entry name" value="ABCF_EF-3"/>
    <property type="match status" value="2"/>
</dbReference>
<keyword evidence="7" id="KW-0677">Repeat</keyword>
<keyword evidence="4 7" id="KW-0547">Nucleotide-binding</keyword>
<keyword evidence="5 7" id="KW-0067">ATP-binding</keyword>
<evidence type="ECO:0000256" key="1">
    <source>
        <dbReference type="ARBA" id="ARBA00005868"/>
    </source>
</evidence>
<evidence type="ECO:0000256" key="7">
    <source>
        <dbReference type="HAMAP-Rule" id="MF_00847"/>
    </source>
</evidence>
<dbReference type="PANTHER" id="PTHR43858">
    <property type="entry name" value="ENERGY-DEPENDENT TRANSLATIONAL THROTTLE PROTEIN ETTA"/>
    <property type="match status" value="1"/>
</dbReference>
<dbReference type="NCBIfam" id="TIGR03719">
    <property type="entry name" value="ABC_ABC_ChvD"/>
    <property type="match status" value="1"/>
</dbReference>
<dbReference type="InterPro" id="IPR003593">
    <property type="entry name" value="AAA+_ATPase"/>
</dbReference>
<keyword evidence="3 7" id="KW-0699">rRNA-binding</keyword>
<dbReference type="SUPFAM" id="SSF52540">
    <property type="entry name" value="P-loop containing nucleoside triphosphate hydrolases"/>
    <property type="match status" value="2"/>
</dbReference>
<organism evidence="10 11">
    <name type="scientific">Zhihengliuella salsuginis</name>
    <dbReference type="NCBI Taxonomy" id="578222"/>
    <lineage>
        <taxon>Bacteria</taxon>
        <taxon>Bacillati</taxon>
        <taxon>Actinomycetota</taxon>
        <taxon>Actinomycetes</taxon>
        <taxon>Micrococcales</taxon>
        <taxon>Micrococcaceae</taxon>
        <taxon>Zhihengliuella</taxon>
    </lineage>
</organism>
<keyword evidence="7" id="KW-0648">Protein biosynthesis</keyword>
<dbReference type="PROSITE" id="PS50893">
    <property type="entry name" value="ABC_TRANSPORTER_2"/>
    <property type="match status" value="2"/>
</dbReference>
<dbReference type="InterPro" id="IPR003439">
    <property type="entry name" value="ABC_transporter-like_ATP-bd"/>
</dbReference>
<dbReference type="NCBIfam" id="NF008775">
    <property type="entry name" value="PRK11819.1"/>
    <property type="match status" value="1"/>
</dbReference>
<dbReference type="InterPro" id="IPR022374">
    <property type="entry name" value="EttA"/>
</dbReference>
<comment type="caution">
    <text evidence="7">Lacks conserved residue(s) required for the propagation of feature annotation.</text>
</comment>
<dbReference type="HAMAP" id="MF_00847">
    <property type="entry name" value="EttA"/>
    <property type="match status" value="1"/>
</dbReference>
<evidence type="ECO:0000313" key="10">
    <source>
        <dbReference type="EMBL" id="GHD01763.1"/>
    </source>
</evidence>
<evidence type="ECO:0000256" key="2">
    <source>
        <dbReference type="ARBA" id="ARBA00022555"/>
    </source>
</evidence>
<accession>A0ABQ3GCM6</accession>
<dbReference type="Proteomes" id="UP000642819">
    <property type="component" value="Unassembled WGS sequence"/>
</dbReference>
<dbReference type="Gene3D" id="3.40.50.300">
    <property type="entry name" value="P-loop containing nucleotide triphosphate hydrolases"/>
    <property type="match status" value="2"/>
</dbReference>
<comment type="subunit">
    <text evidence="7">Monomer. Probably contacts ribosomal proteins L1, L5, L33 and S7, the 16S and 23S rRNA and the P-site containing tRNA(fMet).</text>
</comment>
<sequence>MAEFIYTMSKARKAVGDKVILDDVSMSFFPGAKIGVVGPNGAGKSTILKIMAGLDTPSNGEARLSPGYSVGILLQEPPLNEEKTVLGNVQEGVGEIYGKITRYNEISEEMANPDADFDALMEEMGKLQEDIDAADAWDLDNQLEQAMDALRCPPGDADVTHLSGGERRRVALCKLLLSKPDLLLLDEPTNHLDAESVLWLEQHLASYPGAVLAVTHDRYFLDHVAEWICEVDRGRLHPYEGNYSTYLEKKKERMAVQGKKDAKLAKRLSEELDWVRSNSKGRQTKSKARLNRYEEMAAEAERTRKLDLEEIQIPPGPRLGNIVIEAKDIKKGFGDRVLIDDLSFTLPRNGIVGVIGPNGVGKSTLFKTIVGMEELDDGDLKVGDTVKTSYVDQNRTGIDPDKSLWEVVSEGLDYIKVGNVEMPSRAYVSAFGFKGPDQQKRAGILSGGERNRLNLALTLKQGGNLLLLDEPTNDLDVETLGSLENALLEFPGCAVVVSHDRWFLDRVATHILSYEGTEEDPANWYWFEGNFESYEENKIERLGPDAAKPHRVTHRRLTRG</sequence>
<evidence type="ECO:0000313" key="11">
    <source>
        <dbReference type="Proteomes" id="UP000642819"/>
    </source>
</evidence>
<dbReference type="PROSITE" id="PS00211">
    <property type="entry name" value="ABC_TRANSPORTER_1"/>
    <property type="match status" value="2"/>
</dbReference>
<comment type="domain">
    <text evidence="7">The P-site tRNA interaction motif (PtIM domain) probably interacts with the P-site tRNA(fMet) as well as the 23S rRNA.</text>
</comment>
<dbReference type="InterPro" id="IPR017871">
    <property type="entry name" value="ABC_transporter-like_CS"/>
</dbReference>
<comment type="domain">
    <text evidence="7">The arm domain is inserted in the first ABC transporter domain. Probably contacts ribosomal protein L1.</text>
</comment>
<dbReference type="EC" id="3.6.1.-" evidence="7"/>
<evidence type="ECO:0000256" key="3">
    <source>
        <dbReference type="ARBA" id="ARBA00022730"/>
    </source>
</evidence>
<keyword evidence="7" id="KW-0963">Cytoplasm</keyword>
<dbReference type="InterPro" id="IPR027417">
    <property type="entry name" value="P-loop_NTPase"/>
</dbReference>
<comment type="caution">
    <text evidence="10">The sequence shown here is derived from an EMBL/GenBank/DDBJ whole genome shotgun (WGS) entry which is preliminary data.</text>
</comment>
<protein>
    <recommendedName>
        <fullName evidence="7">Energy-dependent translational throttle protein EttA</fullName>
        <ecNumber evidence="7">3.6.1.-</ecNumber>
    </recommendedName>
    <alternativeName>
        <fullName evidence="7">Translational regulatory factor EttA</fullName>
    </alternativeName>
</protein>
<dbReference type="Pfam" id="PF00005">
    <property type="entry name" value="ABC_tran"/>
    <property type="match status" value="2"/>
</dbReference>
<dbReference type="RefSeq" id="WP_189348664.1">
    <property type="nucleotide sequence ID" value="NZ_BMXK01000002.1"/>
</dbReference>
<feature type="binding site" evidence="7">
    <location>
        <begin position="356"/>
        <end position="363"/>
    </location>
    <ligand>
        <name>ATP</name>
        <dbReference type="ChEBI" id="CHEBI:30616"/>
        <label>2</label>
    </ligand>
</feature>
<feature type="coiled-coil region" evidence="8">
    <location>
        <begin position="283"/>
        <end position="310"/>
    </location>
</feature>
<feature type="domain" description="ABC transporter" evidence="9">
    <location>
        <begin position="5"/>
        <end position="258"/>
    </location>
</feature>
<evidence type="ECO:0000259" key="9">
    <source>
        <dbReference type="PROSITE" id="PS50893"/>
    </source>
</evidence>
<comment type="subcellular location">
    <subcellularLocation>
        <location evidence="7">Cytoplasm</location>
    </subcellularLocation>
    <text evidence="7">Associates with ribosomes and polysomes.</text>
</comment>
<keyword evidence="8" id="KW-0175">Coiled coil</keyword>
<evidence type="ECO:0000256" key="6">
    <source>
        <dbReference type="ARBA" id="ARBA00022845"/>
    </source>
</evidence>
<proteinExistence type="inferred from homology"/>
<evidence type="ECO:0000256" key="8">
    <source>
        <dbReference type="SAM" id="Coils"/>
    </source>
</evidence>
<dbReference type="InterPro" id="IPR032781">
    <property type="entry name" value="ABC_tran_Xtn"/>
</dbReference>
<comment type="function">
    <text evidence="7">A translation factor that gates the progression of the 70S ribosomal initiation complex (IC, containing tRNA(fMet) in the P-site) into the translation elongation cycle by using a mechanism sensitive to the ATP/ADP ratio. Binds to the 70S ribosome E-site where it modulates the state of the translating ribosome during subunit translocation. ATP hydrolysis probably frees it from the ribosome, which can enter the elongation phase.</text>
</comment>
<reference evidence="11" key="1">
    <citation type="journal article" date="2019" name="Int. J. Syst. Evol. Microbiol.">
        <title>The Global Catalogue of Microorganisms (GCM) 10K type strain sequencing project: providing services to taxonomists for standard genome sequencing and annotation.</title>
        <authorList>
            <consortium name="The Broad Institute Genomics Platform"/>
            <consortium name="The Broad Institute Genome Sequencing Center for Infectious Disease"/>
            <person name="Wu L."/>
            <person name="Ma J."/>
        </authorList>
    </citation>
    <scope>NUCLEOTIDE SEQUENCE [LARGE SCALE GENOMIC DNA]</scope>
    <source>
        <strain evidence="11">KCTC 19466</strain>
    </source>
</reference>
<keyword evidence="7" id="KW-0378">Hydrolase</keyword>
<feature type="binding site" evidence="7">
    <location>
        <begin position="38"/>
        <end position="45"/>
    </location>
    <ligand>
        <name>ATP</name>
        <dbReference type="ChEBI" id="CHEBI:30616"/>
        <label>1</label>
    </ligand>
</feature>
<name>A0ABQ3GCM6_9MICC</name>